<protein>
    <submittedName>
        <fullName evidence="2">Predicted protein</fullName>
    </submittedName>
</protein>
<feature type="region of interest" description="Disordered" evidence="1">
    <location>
        <begin position="1"/>
        <end position="21"/>
    </location>
</feature>
<keyword evidence="3" id="KW-1185">Reference proteome</keyword>
<dbReference type="HOGENOM" id="CLU_1065615_0_0_1"/>
<dbReference type="AlphaFoldDB" id="E9CTY3"/>
<accession>E9CTY3</accession>
<dbReference type="EMBL" id="GL636486">
    <property type="protein sequence ID" value="EFW23019.1"/>
    <property type="molecule type" value="Genomic_DNA"/>
</dbReference>
<sequence length="261" mass="28278">MANSGGDHSPRPFQPGCLPPIGSTRGMWGSLASTGRSKPCINHEGSAMWWKRLGHVGFKGPQTHNHAGSGVKGHEKSPDLRNLHQVSGSPVIDGHLSKRANCLGNEFNYPQHPGPQYEKAGTPGEQPWESSRSQSNHPSPFSGDEWLRELEGIHLCSLCHGVNWLFAHHDNLAGLGFQKPGSKPQLNGGEIIETLPVDRLKGPGSNPQKSIKHSLLKRGNTDCNRSLALHRTLRIYRNAIRGVNALTATSLLQPMASSAAM</sequence>
<dbReference type="VEuPathDB" id="FungiDB:CPSG_00918"/>
<proteinExistence type="predicted"/>
<dbReference type="OMA" id="KPCINHE"/>
<reference evidence="3" key="2">
    <citation type="submission" date="2010-03" db="EMBL/GenBank/DDBJ databases">
        <title>The genome sequence of Coccidioides posadasii strain Silveira.</title>
        <authorList>
            <consortium name="The Broad Institute Genome Sequencing Center for Infectious Disease"/>
            <person name="Neafsey D."/>
            <person name="Orbach M."/>
            <person name="Henn M.R."/>
            <person name="Cole G.T."/>
            <person name="Galgiani J."/>
            <person name="Gardner M.J."/>
            <person name="Kirkland T.N."/>
            <person name="Taylor J.W."/>
            <person name="Young S.K."/>
            <person name="Zeng Q."/>
            <person name="Koehrsen M."/>
            <person name="Alvarado L."/>
            <person name="Berlin A."/>
            <person name="Borenstein D."/>
            <person name="Chapman S.B."/>
            <person name="Chen Z."/>
            <person name="Engels R."/>
            <person name="Freedman E."/>
            <person name="Gellesch M."/>
            <person name="Goldberg J."/>
            <person name="Griggs A."/>
            <person name="Gujja S."/>
            <person name="Heilman E."/>
            <person name="Heiman D."/>
            <person name="Howarth C."/>
            <person name="Jen D."/>
            <person name="Larson L."/>
            <person name="Mehta T."/>
            <person name="Neiman D."/>
            <person name="Park D."/>
            <person name="Pearson M."/>
            <person name="Richards J."/>
            <person name="Roberts A."/>
            <person name="Saif S."/>
            <person name="Shea T."/>
            <person name="Shenoy N."/>
            <person name="Sisk P."/>
            <person name="Stolte C."/>
            <person name="Sykes S."/>
            <person name="Walk T."/>
            <person name="White J."/>
            <person name="Yandava C."/>
            <person name="Haas B."/>
            <person name="Nusbaum C."/>
            <person name="Birren B."/>
        </authorList>
    </citation>
    <scope>NUCLEOTIDE SEQUENCE [LARGE SCALE GENOMIC DNA]</scope>
    <source>
        <strain evidence="3">RMSCC 757 / Silveira</strain>
    </source>
</reference>
<evidence type="ECO:0000313" key="3">
    <source>
        <dbReference type="Proteomes" id="UP000002497"/>
    </source>
</evidence>
<name>E9CTY3_COCPS</name>
<organism evidence="3">
    <name type="scientific">Coccidioides posadasii (strain RMSCC 757 / Silveira)</name>
    <name type="common">Valley fever fungus</name>
    <dbReference type="NCBI Taxonomy" id="443226"/>
    <lineage>
        <taxon>Eukaryota</taxon>
        <taxon>Fungi</taxon>
        <taxon>Dikarya</taxon>
        <taxon>Ascomycota</taxon>
        <taxon>Pezizomycotina</taxon>
        <taxon>Eurotiomycetes</taxon>
        <taxon>Eurotiomycetidae</taxon>
        <taxon>Onygenales</taxon>
        <taxon>Onygenaceae</taxon>
        <taxon>Coccidioides</taxon>
    </lineage>
</organism>
<reference evidence="3" key="1">
    <citation type="journal article" date="2010" name="Genome Res.">
        <title>Population genomic sequencing of Coccidioides fungi reveals recent hybridization and transposon control.</title>
        <authorList>
            <person name="Neafsey D.E."/>
            <person name="Barker B.M."/>
            <person name="Sharpton T.J."/>
            <person name="Stajich J.E."/>
            <person name="Park D.J."/>
            <person name="Whiston E."/>
            <person name="Hung C.-Y."/>
            <person name="McMahan C."/>
            <person name="White J."/>
            <person name="Sykes S."/>
            <person name="Heiman D."/>
            <person name="Young S."/>
            <person name="Zeng Q."/>
            <person name="Abouelleil A."/>
            <person name="Aftuck L."/>
            <person name="Bessette D."/>
            <person name="Brown A."/>
            <person name="FitzGerald M."/>
            <person name="Lui A."/>
            <person name="Macdonald J.P."/>
            <person name="Priest M."/>
            <person name="Orbach M.J."/>
            <person name="Galgiani J.N."/>
            <person name="Kirkland T.N."/>
            <person name="Cole G.T."/>
            <person name="Birren B.W."/>
            <person name="Henn M.R."/>
            <person name="Taylor J.W."/>
            <person name="Rounsley S.D."/>
        </authorList>
    </citation>
    <scope>NUCLEOTIDE SEQUENCE [LARGE SCALE GENOMIC DNA]</scope>
    <source>
        <strain evidence="3">RMSCC 757 / Silveira</strain>
    </source>
</reference>
<gene>
    <name evidence="2" type="ORF">CPSG_00918</name>
</gene>
<dbReference type="Proteomes" id="UP000002497">
    <property type="component" value="Unassembled WGS sequence"/>
</dbReference>
<feature type="compositionally biased region" description="Polar residues" evidence="1">
    <location>
        <begin position="128"/>
        <end position="139"/>
    </location>
</feature>
<evidence type="ECO:0000313" key="2">
    <source>
        <dbReference type="EMBL" id="EFW23019.1"/>
    </source>
</evidence>
<feature type="region of interest" description="Disordered" evidence="1">
    <location>
        <begin position="103"/>
        <end position="143"/>
    </location>
</feature>
<evidence type="ECO:0000256" key="1">
    <source>
        <dbReference type="SAM" id="MobiDB-lite"/>
    </source>
</evidence>